<keyword evidence="4" id="KW-1185">Reference proteome</keyword>
<evidence type="ECO:0000313" key="4">
    <source>
        <dbReference type="Proteomes" id="UP000236630"/>
    </source>
</evidence>
<evidence type="ECO:0000259" key="2">
    <source>
        <dbReference type="Pfam" id="PF25333"/>
    </source>
</evidence>
<name>A0A2H5PDU4_CITUN</name>
<organism evidence="3 4">
    <name type="scientific">Citrus unshiu</name>
    <name type="common">Satsuma mandarin</name>
    <name type="synonym">Citrus nobilis var. unshiu</name>
    <dbReference type="NCBI Taxonomy" id="55188"/>
    <lineage>
        <taxon>Eukaryota</taxon>
        <taxon>Viridiplantae</taxon>
        <taxon>Streptophyta</taxon>
        <taxon>Embryophyta</taxon>
        <taxon>Tracheophyta</taxon>
        <taxon>Spermatophyta</taxon>
        <taxon>Magnoliopsida</taxon>
        <taxon>eudicotyledons</taxon>
        <taxon>Gunneridae</taxon>
        <taxon>Pentapetalae</taxon>
        <taxon>rosids</taxon>
        <taxon>malvids</taxon>
        <taxon>Sapindales</taxon>
        <taxon>Rutaceae</taxon>
        <taxon>Aurantioideae</taxon>
        <taxon>Citrus</taxon>
    </lineage>
</organism>
<feature type="signal peptide" evidence="1">
    <location>
        <begin position="1"/>
        <end position="30"/>
    </location>
</feature>
<dbReference type="Pfam" id="PF25333">
    <property type="entry name" value="DUF2921_N"/>
    <property type="match status" value="3"/>
</dbReference>
<feature type="domain" description="DUF2921" evidence="2">
    <location>
        <begin position="241"/>
        <end position="434"/>
    </location>
</feature>
<dbReference type="InterPro" id="IPR057425">
    <property type="entry name" value="DUF2921_N"/>
</dbReference>
<gene>
    <name evidence="3" type="ORF">CUMW_127320</name>
</gene>
<dbReference type="EMBL" id="BDQV01000063">
    <property type="protein sequence ID" value="GAY50524.1"/>
    <property type="molecule type" value="Genomic_DNA"/>
</dbReference>
<dbReference type="PANTHER" id="PTHR33389">
    <property type="entry name" value="FAMILY PROTEIN, PUTATIVE (DUF2921)-RELATED"/>
    <property type="match status" value="1"/>
</dbReference>
<keyword evidence="1" id="KW-0732">Signal</keyword>
<dbReference type="AlphaFoldDB" id="A0A2H5PDU4"/>
<sequence>MGTLPVMLHLRSLSMLWLLVFFSFATSFTAFENWDDDIPSVVYTYNRFAEIQEKCGSVLSSASELKPDDNRSSRIKEELSFVNGDWEQDSGGAPLMPFDDKEMHRSPAGPGSFLKLASFWVVDVDPVRRTRNMVSLSGIMEIGVTARQPFSYRPGWSPKFRKDPGLSSMTILFEGPPLIQDDQIMLVLRYNRTFSLTTGNITGEMKSLHEKSDFKYFDGVHLSSHLGLHSKYQFGAEELLSKACSPYPYQDSLVDEEVILFKDDNICDTLHRYVSRGMFDIMPSWKSVGSNDDANKLGPFILNGTAKDMDSGSNYFRLNVQNLRCSQGIDENNSNYARVFALFRVIQSWEDEYTSADRTGLSGLTLSAEGIWRSSEGQLCMVGCLGVVETSSQRCNSRICLHFPLTFSITQGTTVFGTITSISDTDSQTPLWFEKKTPPDHITSPKYLKDLGKKWSYNN</sequence>
<dbReference type="STRING" id="55188.A0A2H5PDU4"/>
<protein>
    <recommendedName>
        <fullName evidence="2">DUF2921 domain-containing protein</fullName>
    </recommendedName>
</protein>
<reference evidence="3 4" key="1">
    <citation type="journal article" date="2017" name="Front. Genet.">
        <title>Draft sequencing of the heterozygous diploid genome of Satsuma (Citrus unshiu Marc.) using a hybrid assembly approach.</title>
        <authorList>
            <person name="Shimizu T."/>
            <person name="Tanizawa Y."/>
            <person name="Mochizuki T."/>
            <person name="Nagasaki H."/>
            <person name="Yoshioka T."/>
            <person name="Toyoda A."/>
            <person name="Fujiyama A."/>
            <person name="Kaminuma E."/>
            <person name="Nakamura Y."/>
        </authorList>
    </citation>
    <scope>NUCLEOTIDE SEQUENCE [LARGE SCALE GENOMIC DNA]</scope>
    <source>
        <strain evidence="4">cv. Miyagawa wase</strain>
    </source>
</reference>
<evidence type="ECO:0000313" key="3">
    <source>
        <dbReference type="EMBL" id="GAY50524.1"/>
    </source>
</evidence>
<dbReference type="PANTHER" id="PTHR33389:SF4">
    <property type="entry name" value="PII, URIDYLYLTRANSFERASE (DUF2921)"/>
    <property type="match status" value="1"/>
</dbReference>
<feature type="domain" description="DUF2921" evidence="2">
    <location>
        <begin position="53"/>
        <end position="175"/>
    </location>
</feature>
<accession>A0A2H5PDU4</accession>
<comment type="caution">
    <text evidence="3">The sequence shown here is derived from an EMBL/GenBank/DDBJ whole genome shotgun (WGS) entry which is preliminary data.</text>
</comment>
<evidence type="ECO:0000256" key="1">
    <source>
        <dbReference type="SAM" id="SignalP"/>
    </source>
</evidence>
<feature type="domain" description="DUF2921" evidence="2">
    <location>
        <begin position="177"/>
        <end position="220"/>
    </location>
</feature>
<dbReference type="Proteomes" id="UP000236630">
    <property type="component" value="Unassembled WGS sequence"/>
</dbReference>
<feature type="chain" id="PRO_5014185858" description="DUF2921 domain-containing protein" evidence="1">
    <location>
        <begin position="31"/>
        <end position="459"/>
    </location>
</feature>
<proteinExistence type="predicted"/>